<dbReference type="GeneID" id="100570408"/>
<reference evidence="6" key="1">
    <citation type="submission" date="2010-06" db="EMBL/GenBank/DDBJ databases">
        <authorList>
            <person name="Jiang H."/>
            <person name="Abraham K."/>
            <person name="Ali S."/>
            <person name="Alsbrooks S.L."/>
            <person name="Anim B.N."/>
            <person name="Anosike U.S."/>
            <person name="Attaway T."/>
            <person name="Bandaranaike D.P."/>
            <person name="Battles P.K."/>
            <person name="Bell S.N."/>
            <person name="Bell A.V."/>
            <person name="Beltran B."/>
            <person name="Bickham C."/>
            <person name="Bustamante Y."/>
            <person name="Caleb T."/>
            <person name="Canada A."/>
            <person name="Cardenas V."/>
            <person name="Carter K."/>
            <person name="Chacko J."/>
            <person name="Chandrabose M.N."/>
            <person name="Chavez D."/>
            <person name="Chavez A."/>
            <person name="Chen L."/>
            <person name="Chu H.-S."/>
            <person name="Claassen K.J."/>
            <person name="Cockrell R."/>
            <person name="Collins M."/>
            <person name="Cooper J.A."/>
            <person name="Cree A."/>
            <person name="Curry S.M."/>
            <person name="Da Y."/>
            <person name="Dao M.D."/>
            <person name="Das B."/>
            <person name="Davila M.-L."/>
            <person name="Davy-Carroll L."/>
            <person name="Denson S."/>
            <person name="Dinh H."/>
            <person name="Ebong V.E."/>
            <person name="Edwards J.R."/>
            <person name="Egan A."/>
            <person name="El-Daye J."/>
            <person name="Escobedo L."/>
            <person name="Fernandez S."/>
            <person name="Fernando P.R."/>
            <person name="Flagg N."/>
            <person name="Forbes L.D."/>
            <person name="Fowler R.G."/>
            <person name="Fu Q."/>
            <person name="Gabisi R.A."/>
            <person name="Ganer J."/>
            <person name="Garbino Pronczuk A."/>
            <person name="Garcia R.M."/>
            <person name="Garner T."/>
            <person name="Garrett T.E."/>
            <person name="Gonzalez D.A."/>
            <person name="Hamid H."/>
            <person name="Hawkins E.S."/>
            <person name="Hirani K."/>
            <person name="Hogues M.E."/>
            <person name="Hollins B."/>
            <person name="Hsiao C.-H."/>
            <person name="Jabil R."/>
            <person name="James M.L."/>
            <person name="Jhangiani S.N."/>
            <person name="Johnson B."/>
            <person name="Johnson Q."/>
            <person name="Joshi V."/>
            <person name="Kalu J.B."/>
            <person name="Kam C."/>
            <person name="Kashfia A."/>
            <person name="Keebler J."/>
            <person name="Kisamo H."/>
            <person name="Kovar C.L."/>
            <person name="Lago L.A."/>
            <person name="Lai C.-Y."/>
            <person name="Laidlaw J."/>
            <person name="Lara F."/>
            <person name="Le T.-K."/>
            <person name="Lee S.L."/>
            <person name="Legall F.H."/>
            <person name="Lemon S.J."/>
            <person name="Lewis L.R."/>
            <person name="Li B."/>
            <person name="Liu Y."/>
            <person name="Liu Y.-S."/>
            <person name="Lopez J."/>
            <person name="Lozado R.J."/>
            <person name="Lu J."/>
            <person name="Madu R.C."/>
            <person name="Maheshwari M."/>
            <person name="Maheshwari R."/>
            <person name="Malloy K."/>
            <person name="Martinez E."/>
            <person name="Mathew T."/>
            <person name="Mercado I.C."/>
            <person name="Mercado C."/>
            <person name="Meyer B."/>
            <person name="Montgomery K."/>
            <person name="Morgan M.B."/>
            <person name="Munidasa M."/>
            <person name="Nazareth L.V."/>
            <person name="Nelson J."/>
            <person name="Ng B.M."/>
            <person name="Nguyen N.B."/>
            <person name="Nguyen P.Q."/>
            <person name="Nguyen T."/>
            <person name="Obregon M."/>
            <person name="Okwuonu G.O."/>
            <person name="Onwere C.G."/>
            <person name="Orozco G."/>
            <person name="Parra A."/>
            <person name="Patel S."/>
            <person name="Patil S."/>
            <person name="Perez A."/>
            <person name="Perez Y."/>
            <person name="Pham C."/>
            <person name="Primus E.L."/>
            <person name="Pu L.-L."/>
            <person name="Puazo M."/>
            <person name="Qin X."/>
            <person name="Quiroz J.B."/>
            <person name="Reese J."/>
            <person name="Richards S."/>
            <person name="Rives C.M."/>
            <person name="Robberts R."/>
            <person name="Ruiz S.J."/>
            <person name="Ruiz M.J."/>
            <person name="Santibanez J."/>
            <person name="Schneider B.W."/>
            <person name="Sisson I."/>
            <person name="Smith M."/>
            <person name="Sodergren E."/>
            <person name="Song X.-Z."/>
            <person name="Song B.B."/>
            <person name="Summersgill H."/>
            <person name="Thelus R."/>
            <person name="Thornton R.D."/>
            <person name="Trejos Z.Y."/>
            <person name="Usmani K."/>
            <person name="Vattathil S."/>
            <person name="Villasana D."/>
            <person name="Walker D.L."/>
            <person name="Wang S."/>
            <person name="Wang K."/>
            <person name="White C.S."/>
            <person name="Williams A.C."/>
            <person name="Williamson J."/>
            <person name="Wilson K."/>
            <person name="Woghiren I.O."/>
            <person name="Woodworth J.R."/>
            <person name="Worley K.C."/>
            <person name="Wright R.A."/>
            <person name="Wu W."/>
            <person name="Young L."/>
            <person name="Zhang L."/>
            <person name="Zhang J."/>
            <person name="Zhu Y."/>
            <person name="Muzny D.M."/>
            <person name="Weinstock G."/>
            <person name="Gibbs R.A."/>
        </authorList>
    </citation>
    <scope>NUCLEOTIDE SEQUENCE [LARGE SCALE GENOMIC DNA]</scope>
    <source>
        <strain evidence="6">LSR1</strain>
    </source>
</reference>
<keyword evidence="2" id="KW-0862">Zinc</keyword>
<dbReference type="PROSITE" id="PS50081">
    <property type="entry name" value="ZF_DAG_PE_2"/>
    <property type="match status" value="1"/>
</dbReference>
<dbReference type="Proteomes" id="UP000007819">
    <property type="component" value="Chromosome A1"/>
</dbReference>
<organism evidence="5 6">
    <name type="scientific">Acyrthosiphon pisum</name>
    <name type="common">Pea aphid</name>
    <dbReference type="NCBI Taxonomy" id="7029"/>
    <lineage>
        <taxon>Eukaryota</taxon>
        <taxon>Metazoa</taxon>
        <taxon>Ecdysozoa</taxon>
        <taxon>Arthropoda</taxon>
        <taxon>Hexapoda</taxon>
        <taxon>Insecta</taxon>
        <taxon>Pterygota</taxon>
        <taxon>Neoptera</taxon>
        <taxon>Paraneoptera</taxon>
        <taxon>Hemiptera</taxon>
        <taxon>Sternorrhyncha</taxon>
        <taxon>Aphidomorpha</taxon>
        <taxon>Aphidoidea</taxon>
        <taxon>Aphididae</taxon>
        <taxon>Macrosiphini</taxon>
        <taxon>Acyrthosiphon</taxon>
    </lineage>
</organism>
<sequence>MINKVKISQPSIDYIQSELEIACVEFDDGHVWKDLNIPSRILKTCSICGVRNVWPWITKIKCKECKMVCHRQCLAEFDEKICPLLVNHHCEDLSTISNSNNKPSSVSLITGGLNDDVEVAVHDLNNGGCHAEKLASASNTALCPLADRPRSRNSSPGHKHESPFLLEV</sequence>
<evidence type="ECO:0000256" key="3">
    <source>
        <dbReference type="SAM" id="MobiDB-lite"/>
    </source>
</evidence>
<feature type="region of interest" description="Disordered" evidence="3">
    <location>
        <begin position="147"/>
        <end position="168"/>
    </location>
</feature>
<reference evidence="5" key="2">
    <citation type="submission" date="2022-06" db="UniProtKB">
        <authorList>
            <consortium name="EnsemblMetazoa"/>
        </authorList>
    </citation>
    <scope>IDENTIFICATION</scope>
</reference>
<evidence type="ECO:0000259" key="4">
    <source>
        <dbReference type="PROSITE" id="PS50081"/>
    </source>
</evidence>
<dbReference type="GO" id="GO:0046872">
    <property type="term" value="F:metal ion binding"/>
    <property type="evidence" value="ECO:0007669"/>
    <property type="project" value="UniProtKB-KW"/>
</dbReference>
<evidence type="ECO:0000256" key="2">
    <source>
        <dbReference type="ARBA" id="ARBA00022833"/>
    </source>
</evidence>
<proteinExistence type="predicted"/>
<name>A0A8R1W6J9_ACYPI</name>
<evidence type="ECO:0000313" key="6">
    <source>
        <dbReference type="Proteomes" id="UP000007819"/>
    </source>
</evidence>
<protein>
    <recommendedName>
        <fullName evidence="4">Phorbol-ester/DAG-type domain-containing protein</fullName>
    </recommendedName>
</protein>
<evidence type="ECO:0000256" key="1">
    <source>
        <dbReference type="ARBA" id="ARBA00022723"/>
    </source>
</evidence>
<dbReference type="CDD" id="cd00029">
    <property type="entry name" value="C1"/>
    <property type="match status" value="1"/>
</dbReference>
<dbReference type="KEGG" id="api:100570408"/>
<dbReference type="InterPro" id="IPR002219">
    <property type="entry name" value="PKC_DAG/PE"/>
</dbReference>
<dbReference type="RefSeq" id="XP_003247182.1">
    <property type="nucleotide sequence ID" value="XM_003247134.3"/>
</dbReference>
<feature type="domain" description="Phorbol-ester/DAG-type" evidence="4">
    <location>
        <begin position="29"/>
        <end position="82"/>
    </location>
</feature>
<evidence type="ECO:0000313" key="5">
    <source>
        <dbReference type="EnsemblMetazoa" id="XP_003247182.1"/>
    </source>
</evidence>
<dbReference type="SUPFAM" id="SSF57889">
    <property type="entry name" value="Cysteine-rich domain"/>
    <property type="match status" value="1"/>
</dbReference>
<dbReference type="EnsemblMetazoa" id="XM_003247134.4">
    <property type="protein sequence ID" value="XP_003247182.1"/>
    <property type="gene ID" value="LOC100570408"/>
</dbReference>
<dbReference type="OrthoDB" id="6590940at2759"/>
<keyword evidence="1" id="KW-0479">Metal-binding</keyword>
<dbReference type="InterPro" id="IPR046349">
    <property type="entry name" value="C1-like_sf"/>
</dbReference>
<dbReference type="AlphaFoldDB" id="A0A8R1W6J9"/>
<keyword evidence="6" id="KW-1185">Reference proteome</keyword>
<accession>A0A8R1W6J9</accession>